<dbReference type="RefSeq" id="WP_115330478.1">
    <property type="nucleotide sequence ID" value="NZ_CAAAHP010000007.1"/>
</dbReference>
<feature type="transmembrane region" description="Helical" evidence="8">
    <location>
        <begin position="249"/>
        <end position="270"/>
    </location>
</feature>
<evidence type="ECO:0000256" key="8">
    <source>
        <dbReference type="SAM" id="Phobius"/>
    </source>
</evidence>
<dbReference type="Gene3D" id="3.90.550.10">
    <property type="entry name" value="Spore Coat Polysaccharide Biosynthesis Protein SpsA, Chain A"/>
    <property type="match status" value="1"/>
</dbReference>
<dbReference type="EC" id="2.4.2.53" evidence="11"/>
<name>A0A378JKE9_9GAMM</name>
<feature type="transmembrane region" description="Helical" evidence="8">
    <location>
        <begin position="351"/>
        <end position="373"/>
    </location>
</feature>
<keyword evidence="7 8" id="KW-0472">Membrane</keyword>
<dbReference type="GO" id="GO:0099621">
    <property type="term" value="F:undecaprenyl-phosphate 4-deoxy-4-formamido-L-arabinose transferase activity"/>
    <property type="evidence" value="ECO:0007669"/>
    <property type="project" value="UniProtKB-EC"/>
</dbReference>
<organism evidence="11 12">
    <name type="scientific">Legionella busanensis</name>
    <dbReference type="NCBI Taxonomy" id="190655"/>
    <lineage>
        <taxon>Bacteria</taxon>
        <taxon>Pseudomonadati</taxon>
        <taxon>Pseudomonadota</taxon>
        <taxon>Gammaproteobacteria</taxon>
        <taxon>Legionellales</taxon>
        <taxon>Legionellaceae</taxon>
        <taxon>Legionella</taxon>
    </lineage>
</organism>
<accession>A0A378JKE9</accession>
<evidence type="ECO:0000313" key="12">
    <source>
        <dbReference type="Proteomes" id="UP000254794"/>
    </source>
</evidence>
<keyword evidence="5 8" id="KW-0812">Transmembrane</keyword>
<evidence type="ECO:0000256" key="1">
    <source>
        <dbReference type="ARBA" id="ARBA00004141"/>
    </source>
</evidence>
<evidence type="ECO:0000256" key="2">
    <source>
        <dbReference type="ARBA" id="ARBA00006739"/>
    </source>
</evidence>
<dbReference type="AlphaFoldDB" id="A0A378JKE9"/>
<dbReference type="InterPro" id="IPR001173">
    <property type="entry name" value="Glyco_trans_2-like"/>
</dbReference>
<keyword evidence="4 11" id="KW-0808">Transferase</keyword>
<dbReference type="GO" id="GO:0009247">
    <property type="term" value="P:glycolipid biosynthetic process"/>
    <property type="evidence" value="ECO:0007669"/>
    <property type="project" value="TreeGrafter"/>
</dbReference>
<dbReference type="InterPro" id="IPR007267">
    <property type="entry name" value="GtrA_DPMS_TM"/>
</dbReference>
<evidence type="ECO:0000259" key="10">
    <source>
        <dbReference type="Pfam" id="PF04138"/>
    </source>
</evidence>
<protein>
    <submittedName>
        <fullName evidence="11">Glycosyltransferase</fullName>
        <ecNumber evidence="11">2.4.2.53</ecNumber>
    </submittedName>
</protein>
<dbReference type="Pfam" id="PF04138">
    <property type="entry name" value="GtrA_DPMS_TM"/>
    <property type="match status" value="1"/>
</dbReference>
<comment type="similarity">
    <text evidence="2">Belongs to the glycosyltransferase 2 family.</text>
</comment>
<evidence type="ECO:0000259" key="9">
    <source>
        <dbReference type="Pfam" id="PF00535"/>
    </source>
</evidence>
<dbReference type="SUPFAM" id="SSF53448">
    <property type="entry name" value="Nucleotide-diphospho-sugar transferases"/>
    <property type="match status" value="1"/>
</dbReference>
<reference evidence="11 12" key="1">
    <citation type="submission" date="2018-06" db="EMBL/GenBank/DDBJ databases">
        <authorList>
            <consortium name="Pathogen Informatics"/>
            <person name="Doyle S."/>
        </authorList>
    </citation>
    <scope>NUCLEOTIDE SEQUENCE [LARGE SCALE GENOMIC DNA]</scope>
    <source>
        <strain evidence="11 12">NCTC13316</strain>
    </source>
</reference>
<sequence>MQLETKEKLAIIIPTYNEGDCIEETIHRISSMLQSMSLYENYIIIFDSNSADKTIPIVKQLQQEYPRLILLSEPKKTGLGSAYHQAMKYALNELHANVIFEFDADLSHQPKYIPEMVQHLQENDCVIGSRYVKGGSIPSNWPWYRKLLSISSNWIARIILTRKYRDFTSGFRGTKSKALENSLPEKFISNQYAYKLELFWRLHQNKMKIYELPIDFIDREKGKSKLPPHSIRDFVRVITILRLKEMEKYFKMISVGFFGLILQFVAFNIFKLYLSPFYASQLAVTAALIHNYILHGKYTFKTSNSENLSFQLKLKYGFHFLIYSIFMILFQSSTLQLGVTYFGSGPVKENLLLLVIVFITSLLNYFVYSGFIWRT</sequence>
<feature type="transmembrane region" description="Helical" evidence="8">
    <location>
        <begin position="316"/>
        <end position="339"/>
    </location>
</feature>
<feature type="transmembrane region" description="Helical" evidence="8">
    <location>
        <begin position="276"/>
        <end position="295"/>
    </location>
</feature>
<evidence type="ECO:0000256" key="5">
    <source>
        <dbReference type="ARBA" id="ARBA00022692"/>
    </source>
</evidence>
<dbReference type="PANTHER" id="PTHR43398">
    <property type="entry name" value="DOLICHOL-PHOSPHATE MANNOSYLTRANSFERASE SUBUNIT 1"/>
    <property type="match status" value="1"/>
</dbReference>
<evidence type="ECO:0000256" key="3">
    <source>
        <dbReference type="ARBA" id="ARBA00022676"/>
    </source>
</evidence>
<feature type="domain" description="GtrA/DPMS transmembrane" evidence="10">
    <location>
        <begin position="253"/>
        <end position="373"/>
    </location>
</feature>
<evidence type="ECO:0000256" key="7">
    <source>
        <dbReference type="ARBA" id="ARBA00023136"/>
    </source>
</evidence>
<keyword evidence="6 8" id="KW-1133">Transmembrane helix</keyword>
<dbReference type="EMBL" id="UGOD01000001">
    <property type="protein sequence ID" value="STX50793.1"/>
    <property type="molecule type" value="Genomic_DNA"/>
</dbReference>
<evidence type="ECO:0000256" key="6">
    <source>
        <dbReference type="ARBA" id="ARBA00022989"/>
    </source>
</evidence>
<proteinExistence type="inferred from homology"/>
<keyword evidence="12" id="KW-1185">Reference proteome</keyword>
<evidence type="ECO:0000256" key="4">
    <source>
        <dbReference type="ARBA" id="ARBA00022679"/>
    </source>
</evidence>
<comment type="subcellular location">
    <subcellularLocation>
        <location evidence="1">Membrane</location>
        <topology evidence="1">Multi-pass membrane protein</topology>
    </subcellularLocation>
</comment>
<dbReference type="InterPro" id="IPR039528">
    <property type="entry name" value="DPM1-like"/>
</dbReference>
<dbReference type="InterPro" id="IPR029044">
    <property type="entry name" value="Nucleotide-diphossugar_trans"/>
</dbReference>
<dbReference type="GO" id="GO:0000271">
    <property type="term" value="P:polysaccharide biosynthetic process"/>
    <property type="evidence" value="ECO:0007669"/>
    <property type="project" value="InterPro"/>
</dbReference>
<dbReference type="Proteomes" id="UP000254794">
    <property type="component" value="Unassembled WGS sequence"/>
</dbReference>
<dbReference type="GO" id="GO:0004582">
    <property type="term" value="F:dolichyl-phosphate beta-D-mannosyltransferase activity"/>
    <property type="evidence" value="ECO:0007669"/>
    <property type="project" value="InterPro"/>
</dbReference>
<dbReference type="OrthoDB" id="9811884at2"/>
<feature type="domain" description="Glycosyltransferase 2-like" evidence="9">
    <location>
        <begin position="11"/>
        <end position="180"/>
    </location>
</feature>
<dbReference type="CDD" id="cd06442">
    <property type="entry name" value="DPM1_like"/>
    <property type="match status" value="1"/>
</dbReference>
<keyword evidence="3 11" id="KW-0328">Glycosyltransferase</keyword>
<evidence type="ECO:0000313" key="11">
    <source>
        <dbReference type="EMBL" id="STX50793.1"/>
    </source>
</evidence>
<dbReference type="GO" id="GO:0016020">
    <property type="term" value="C:membrane"/>
    <property type="evidence" value="ECO:0007669"/>
    <property type="project" value="UniProtKB-SubCell"/>
</dbReference>
<gene>
    <name evidence="11" type="primary">arnC_2</name>
    <name evidence="11" type="ORF">NCTC13316_00881</name>
</gene>
<dbReference type="PANTHER" id="PTHR43398:SF1">
    <property type="entry name" value="DOLICHOL-PHOSPHATE MANNOSYLTRANSFERASE SUBUNIT 1"/>
    <property type="match status" value="1"/>
</dbReference>
<dbReference type="Pfam" id="PF00535">
    <property type="entry name" value="Glycos_transf_2"/>
    <property type="match status" value="1"/>
</dbReference>